<organism evidence="8 9">
    <name type="scientific">Amycolatopsis jiangsuensis</name>
    <dbReference type="NCBI Taxonomy" id="1181879"/>
    <lineage>
        <taxon>Bacteria</taxon>
        <taxon>Bacillati</taxon>
        <taxon>Actinomycetota</taxon>
        <taxon>Actinomycetes</taxon>
        <taxon>Pseudonocardiales</taxon>
        <taxon>Pseudonocardiaceae</taxon>
        <taxon>Amycolatopsis</taxon>
    </lineage>
</organism>
<dbReference type="Pfam" id="PF00580">
    <property type="entry name" value="UvrD-helicase"/>
    <property type="match status" value="1"/>
</dbReference>
<dbReference type="InterPro" id="IPR027417">
    <property type="entry name" value="P-loop_NTPase"/>
</dbReference>
<dbReference type="PANTHER" id="PTHR11070">
    <property type="entry name" value="UVRD / RECB / PCRA DNA HELICASE FAMILY MEMBER"/>
    <property type="match status" value="1"/>
</dbReference>
<feature type="binding site" evidence="6">
    <location>
        <begin position="26"/>
        <end position="33"/>
    </location>
    <ligand>
        <name>ATP</name>
        <dbReference type="ChEBI" id="CHEBI:30616"/>
    </ligand>
</feature>
<reference evidence="8 9" key="1">
    <citation type="submission" date="2020-08" db="EMBL/GenBank/DDBJ databases">
        <title>Sequencing the genomes of 1000 actinobacteria strains.</title>
        <authorList>
            <person name="Klenk H.-P."/>
        </authorList>
    </citation>
    <scope>NUCLEOTIDE SEQUENCE [LARGE SCALE GENOMIC DNA]</scope>
    <source>
        <strain evidence="8 9">DSM 45859</strain>
    </source>
</reference>
<evidence type="ECO:0000256" key="3">
    <source>
        <dbReference type="ARBA" id="ARBA00022806"/>
    </source>
</evidence>
<accession>A0A840IST6</accession>
<protein>
    <submittedName>
        <fullName evidence="8">DNA helicase-2/ATP-dependent DNA helicase PcrA</fullName>
        <ecNumber evidence="8">3.6.4.12</ecNumber>
    </submittedName>
</protein>
<dbReference type="EC" id="3.6.4.12" evidence="8"/>
<evidence type="ECO:0000259" key="7">
    <source>
        <dbReference type="PROSITE" id="PS51198"/>
    </source>
</evidence>
<gene>
    <name evidence="8" type="ORF">BJY18_001922</name>
</gene>
<dbReference type="CDD" id="cd17932">
    <property type="entry name" value="DEXQc_UvrD"/>
    <property type="match status" value="1"/>
</dbReference>
<name>A0A840IST6_9PSEU</name>
<dbReference type="Gene3D" id="3.40.50.300">
    <property type="entry name" value="P-loop containing nucleotide triphosphate hydrolases"/>
    <property type="match status" value="2"/>
</dbReference>
<dbReference type="GO" id="GO:0000725">
    <property type="term" value="P:recombinational repair"/>
    <property type="evidence" value="ECO:0007669"/>
    <property type="project" value="TreeGrafter"/>
</dbReference>
<evidence type="ECO:0000256" key="1">
    <source>
        <dbReference type="ARBA" id="ARBA00022741"/>
    </source>
</evidence>
<dbReference type="InterPro" id="IPR014016">
    <property type="entry name" value="UvrD-like_ATP-bd"/>
</dbReference>
<dbReference type="InterPro" id="IPR000212">
    <property type="entry name" value="DNA_helicase_UvrD/REP"/>
</dbReference>
<comment type="caution">
    <text evidence="8">The sequence shown here is derived from an EMBL/GenBank/DDBJ whole genome shotgun (WGS) entry which is preliminary data.</text>
</comment>
<keyword evidence="1 6" id="KW-0547">Nucleotide-binding</keyword>
<evidence type="ECO:0000313" key="9">
    <source>
        <dbReference type="Proteomes" id="UP000581769"/>
    </source>
</evidence>
<dbReference type="GO" id="GO:0003677">
    <property type="term" value="F:DNA binding"/>
    <property type="evidence" value="ECO:0007669"/>
    <property type="project" value="UniProtKB-KW"/>
</dbReference>
<dbReference type="RefSeq" id="WP_184779506.1">
    <property type="nucleotide sequence ID" value="NZ_JACHMG010000001.1"/>
</dbReference>
<evidence type="ECO:0000256" key="5">
    <source>
        <dbReference type="ARBA" id="ARBA00023125"/>
    </source>
</evidence>
<dbReference type="InterPro" id="IPR013986">
    <property type="entry name" value="DExx_box_DNA_helicase_dom_sf"/>
</dbReference>
<dbReference type="PROSITE" id="PS51198">
    <property type="entry name" value="UVRD_HELICASE_ATP_BIND"/>
    <property type="match status" value="1"/>
</dbReference>
<keyword evidence="4 6" id="KW-0067">ATP-binding</keyword>
<dbReference type="GO" id="GO:0043138">
    <property type="term" value="F:3'-5' DNA helicase activity"/>
    <property type="evidence" value="ECO:0007669"/>
    <property type="project" value="TreeGrafter"/>
</dbReference>
<dbReference type="GO" id="GO:0016787">
    <property type="term" value="F:hydrolase activity"/>
    <property type="evidence" value="ECO:0007669"/>
    <property type="project" value="UniProtKB-UniRule"/>
</dbReference>
<keyword evidence="2 6" id="KW-0378">Hydrolase</keyword>
<keyword evidence="3 6" id="KW-0347">Helicase</keyword>
<evidence type="ECO:0000256" key="4">
    <source>
        <dbReference type="ARBA" id="ARBA00022840"/>
    </source>
</evidence>
<dbReference type="GO" id="GO:0005524">
    <property type="term" value="F:ATP binding"/>
    <property type="evidence" value="ECO:0007669"/>
    <property type="project" value="UniProtKB-UniRule"/>
</dbReference>
<proteinExistence type="predicted"/>
<keyword evidence="5" id="KW-0238">DNA-binding</keyword>
<dbReference type="SUPFAM" id="SSF52540">
    <property type="entry name" value="P-loop containing nucleoside triphosphate hydrolases"/>
    <property type="match status" value="1"/>
</dbReference>
<sequence>MTTTPLLADPRPAIATSELANLLVVAPPGCGKTEVLAQRAAFLMGRLKPGQRILVLTFSNKARQNLRERLVRELGPAQCRRYVTVRNFHGHAAEVLRAHARTIGLAPDFSQPCRQTLKTAIKPHAAKLPPGDAVAITREIEEALSAAKQQPLDDHEVLVALANAGNGKALDIERSRQNTGQLHYDDLLRHAQRLLRIQAVANLYQQHYGALLVDEFQDLTPQQLDIALRTVSSYRTFVGDPLQGIYTFAGARPDLVEAELRQLCGEPMRLTTSYRSSPAVLAVVNPVAESMGSPPLTSANSEQWFEGGASTAIRFTTENAETEWIVDTARSILARDPAATIGVIARSSFRRENVDTAFTDADVPSTQWDLAVQNPQIMETLRIAAKGLAASASLDKLKDRALTGVPAADVDTHQEIADAISQLKGSASQAGTIGEAFTRLPERDPSAAIGPGVHLLSAHTGKGQQFDWVFVPGFERGHIPDCLAWIRRQGAAYLRPSCVRVSGHSVPGHDGLRAVSARAVRGH</sequence>
<evidence type="ECO:0000313" key="8">
    <source>
        <dbReference type="EMBL" id="MBB4684437.1"/>
    </source>
</evidence>
<dbReference type="AlphaFoldDB" id="A0A840IST6"/>
<evidence type="ECO:0000256" key="6">
    <source>
        <dbReference type="PROSITE-ProRule" id="PRU00560"/>
    </source>
</evidence>
<feature type="domain" description="UvrD-like helicase ATP-binding" evidence="7">
    <location>
        <begin position="5"/>
        <end position="277"/>
    </location>
</feature>
<dbReference type="PANTHER" id="PTHR11070:SF2">
    <property type="entry name" value="ATP-DEPENDENT DNA HELICASE SRS2"/>
    <property type="match status" value="1"/>
</dbReference>
<evidence type="ECO:0000256" key="2">
    <source>
        <dbReference type="ARBA" id="ARBA00022801"/>
    </source>
</evidence>
<dbReference type="EMBL" id="JACHMG010000001">
    <property type="protein sequence ID" value="MBB4684437.1"/>
    <property type="molecule type" value="Genomic_DNA"/>
</dbReference>
<dbReference type="Gene3D" id="1.10.10.160">
    <property type="match status" value="1"/>
</dbReference>
<dbReference type="Proteomes" id="UP000581769">
    <property type="component" value="Unassembled WGS sequence"/>
</dbReference>
<keyword evidence="9" id="KW-1185">Reference proteome</keyword>